<reference evidence="2" key="1">
    <citation type="journal article" date="2023" name="Nat. Commun.">
        <title>Diploid and tetraploid genomes of Acorus and the evolution of monocots.</title>
        <authorList>
            <person name="Ma L."/>
            <person name="Liu K.W."/>
            <person name="Li Z."/>
            <person name="Hsiao Y.Y."/>
            <person name="Qi Y."/>
            <person name="Fu T."/>
            <person name="Tang G.D."/>
            <person name="Zhang D."/>
            <person name="Sun W.H."/>
            <person name="Liu D.K."/>
            <person name="Li Y."/>
            <person name="Chen G.Z."/>
            <person name="Liu X.D."/>
            <person name="Liao X.Y."/>
            <person name="Jiang Y.T."/>
            <person name="Yu X."/>
            <person name="Hao Y."/>
            <person name="Huang J."/>
            <person name="Zhao X.W."/>
            <person name="Ke S."/>
            <person name="Chen Y.Y."/>
            <person name="Wu W.L."/>
            <person name="Hsu J.L."/>
            <person name="Lin Y.F."/>
            <person name="Huang M.D."/>
            <person name="Li C.Y."/>
            <person name="Huang L."/>
            <person name="Wang Z.W."/>
            <person name="Zhao X."/>
            <person name="Zhong W.Y."/>
            <person name="Peng D.H."/>
            <person name="Ahmad S."/>
            <person name="Lan S."/>
            <person name="Zhang J.S."/>
            <person name="Tsai W.C."/>
            <person name="Van de Peer Y."/>
            <person name="Liu Z.J."/>
        </authorList>
    </citation>
    <scope>NUCLEOTIDE SEQUENCE</scope>
    <source>
        <strain evidence="2">CP</strain>
    </source>
</reference>
<evidence type="ECO:0000313" key="3">
    <source>
        <dbReference type="Proteomes" id="UP001180020"/>
    </source>
</evidence>
<evidence type="ECO:0000313" key="2">
    <source>
        <dbReference type="EMBL" id="KAK1307999.1"/>
    </source>
</evidence>
<evidence type="ECO:0000256" key="1">
    <source>
        <dbReference type="SAM" id="MobiDB-lite"/>
    </source>
</evidence>
<keyword evidence="3" id="KW-1185">Reference proteome</keyword>
<dbReference type="EMBL" id="JAUJYO010000009">
    <property type="protein sequence ID" value="KAK1307999.1"/>
    <property type="molecule type" value="Genomic_DNA"/>
</dbReference>
<reference evidence="2" key="2">
    <citation type="submission" date="2023-06" db="EMBL/GenBank/DDBJ databases">
        <authorList>
            <person name="Ma L."/>
            <person name="Liu K.-W."/>
            <person name="Li Z."/>
            <person name="Hsiao Y.-Y."/>
            <person name="Qi Y."/>
            <person name="Fu T."/>
            <person name="Tang G."/>
            <person name="Zhang D."/>
            <person name="Sun W.-H."/>
            <person name="Liu D.-K."/>
            <person name="Li Y."/>
            <person name="Chen G.-Z."/>
            <person name="Liu X.-D."/>
            <person name="Liao X.-Y."/>
            <person name="Jiang Y.-T."/>
            <person name="Yu X."/>
            <person name="Hao Y."/>
            <person name="Huang J."/>
            <person name="Zhao X.-W."/>
            <person name="Ke S."/>
            <person name="Chen Y.-Y."/>
            <person name="Wu W.-L."/>
            <person name="Hsu J.-L."/>
            <person name="Lin Y.-F."/>
            <person name="Huang M.-D."/>
            <person name="Li C.-Y."/>
            <person name="Huang L."/>
            <person name="Wang Z.-W."/>
            <person name="Zhao X."/>
            <person name="Zhong W.-Y."/>
            <person name="Peng D.-H."/>
            <person name="Ahmad S."/>
            <person name="Lan S."/>
            <person name="Zhang J.-S."/>
            <person name="Tsai W.-C."/>
            <person name="Van De Peer Y."/>
            <person name="Liu Z.-J."/>
        </authorList>
    </citation>
    <scope>NUCLEOTIDE SEQUENCE</scope>
    <source>
        <strain evidence="2">CP</strain>
        <tissue evidence="2">Leaves</tissue>
    </source>
</reference>
<name>A0AAV9E3M9_ACOCL</name>
<accession>A0AAV9E3M9</accession>
<sequence length="237" mass="26365">MRNCYSLQFPFDRDPNFSSPPPSYSLNLLSLWRSQKPNHEIFIPTNHSFHSHHHHHHQIIPHTTPLSLKKPQTHPIGNPKPPWILHPPTHPFPTTSDPHLLHLKTLSADTIPFSLRLIQVKKRLHNTQPIPTHSPVGRAVSALASVAAELHRDRAPSRETGDSYAALFRHVFSGSPNLLVSLLVLLADYFASSTENSIYAAEGESPPPPRKSFRGRIASAGGRSMRGSSCRGCRGTL</sequence>
<comment type="caution">
    <text evidence="2">The sequence shown here is derived from an EMBL/GenBank/DDBJ whole genome shotgun (WGS) entry which is preliminary data.</text>
</comment>
<gene>
    <name evidence="2" type="ORF">QJS10_CPA09g01612</name>
</gene>
<organism evidence="2 3">
    <name type="scientific">Acorus calamus</name>
    <name type="common">Sweet flag</name>
    <dbReference type="NCBI Taxonomy" id="4465"/>
    <lineage>
        <taxon>Eukaryota</taxon>
        <taxon>Viridiplantae</taxon>
        <taxon>Streptophyta</taxon>
        <taxon>Embryophyta</taxon>
        <taxon>Tracheophyta</taxon>
        <taxon>Spermatophyta</taxon>
        <taxon>Magnoliopsida</taxon>
        <taxon>Liliopsida</taxon>
        <taxon>Acoraceae</taxon>
        <taxon>Acorus</taxon>
    </lineage>
</organism>
<protein>
    <submittedName>
        <fullName evidence="2">Uncharacterized protein</fullName>
    </submittedName>
</protein>
<feature type="compositionally biased region" description="Low complexity" evidence="1">
    <location>
        <begin position="215"/>
        <end position="226"/>
    </location>
</feature>
<proteinExistence type="predicted"/>
<dbReference type="Proteomes" id="UP001180020">
    <property type="component" value="Unassembled WGS sequence"/>
</dbReference>
<feature type="region of interest" description="Disordered" evidence="1">
    <location>
        <begin position="199"/>
        <end position="226"/>
    </location>
</feature>
<dbReference type="AlphaFoldDB" id="A0AAV9E3M9"/>